<dbReference type="Pfam" id="PF00015">
    <property type="entry name" value="MCPsignal"/>
    <property type="match status" value="2"/>
</dbReference>
<gene>
    <name evidence="5" type="ORF">PUR21_11620</name>
</gene>
<protein>
    <submittedName>
        <fullName evidence="5">Methyl-accepting chemotaxis protein</fullName>
    </submittedName>
</protein>
<dbReference type="RefSeq" id="WP_200671925.1">
    <property type="nucleotide sequence ID" value="NZ_JACWCW010000097.1"/>
</dbReference>
<feature type="domain" description="Methyl-accepting transducer" evidence="4">
    <location>
        <begin position="361"/>
        <end position="632"/>
    </location>
</feature>
<feature type="compositionally biased region" description="Low complexity" evidence="3">
    <location>
        <begin position="608"/>
        <end position="619"/>
    </location>
</feature>
<dbReference type="Proteomes" id="UP001404845">
    <property type="component" value="Unassembled WGS sequence"/>
</dbReference>
<evidence type="ECO:0000256" key="3">
    <source>
        <dbReference type="SAM" id="MobiDB-lite"/>
    </source>
</evidence>
<keyword evidence="6" id="KW-1185">Reference proteome</keyword>
<reference evidence="5 6" key="1">
    <citation type="journal article" date="2023" name="PLoS ONE">
        <title>Complete genome assembly of Hawai'i environmental nontuberculous mycobacteria reveals unexpected co-isolation with methylobacteria.</title>
        <authorList>
            <person name="Hendrix J."/>
            <person name="Epperson L.E."/>
            <person name="Tong E.I."/>
            <person name="Chan Y.L."/>
            <person name="Hasan N.A."/>
            <person name="Dawrs S.N."/>
            <person name="Norton G.J."/>
            <person name="Virdi R."/>
            <person name="Crooks J.L."/>
            <person name="Chan E.D."/>
            <person name="Honda J.R."/>
            <person name="Strong M."/>
        </authorList>
    </citation>
    <scope>NUCLEOTIDE SEQUENCE [LARGE SCALE GENOMIC DNA]</scope>
    <source>
        <strain evidence="5 6">NJH_HI01</strain>
    </source>
</reference>
<dbReference type="PANTHER" id="PTHR32089:SF112">
    <property type="entry name" value="LYSOZYME-LIKE PROTEIN-RELATED"/>
    <property type="match status" value="1"/>
</dbReference>
<organism evidence="5 6">
    <name type="scientific">Methylorubrum rhodesianum</name>
    <dbReference type="NCBI Taxonomy" id="29427"/>
    <lineage>
        <taxon>Bacteria</taxon>
        <taxon>Pseudomonadati</taxon>
        <taxon>Pseudomonadota</taxon>
        <taxon>Alphaproteobacteria</taxon>
        <taxon>Hyphomicrobiales</taxon>
        <taxon>Methylobacteriaceae</taxon>
        <taxon>Methylorubrum</taxon>
    </lineage>
</organism>
<dbReference type="PANTHER" id="PTHR32089">
    <property type="entry name" value="METHYL-ACCEPTING CHEMOTAXIS PROTEIN MCPB"/>
    <property type="match status" value="1"/>
</dbReference>
<feature type="region of interest" description="Disordered" evidence="3">
    <location>
        <begin position="1"/>
        <end position="49"/>
    </location>
</feature>
<dbReference type="EMBL" id="JAQYXL010000001">
    <property type="protein sequence ID" value="MEN3228278.1"/>
    <property type="molecule type" value="Genomic_DNA"/>
</dbReference>
<evidence type="ECO:0000256" key="2">
    <source>
        <dbReference type="PROSITE-ProRule" id="PRU00284"/>
    </source>
</evidence>
<evidence type="ECO:0000313" key="6">
    <source>
        <dbReference type="Proteomes" id="UP001404845"/>
    </source>
</evidence>
<evidence type="ECO:0000259" key="4">
    <source>
        <dbReference type="PROSITE" id="PS50111"/>
    </source>
</evidence>
<dbReference type="Gene3D" id="1.10.287.950">
    <property type="entry name" value="Methyl-accepting chemotaxis protein"/>
    <property type="match status" value="2"/>
</dbReference>
<name>A0ABU9ZAG6_9HYPH</name>
<evidence type="ECO:0000313" key="5">
    <source>
        <dbReference type="EMBL" id="MEN3228278.1"/>
    </source>
</evidence>
<feature type="compositionally biased region" description="Low complexity" evidence="3">
    <location>
        <begin position="17"/>
        <end position="34"/>
    </location>
</feature>
<accession>A0ABU9ZAG6</accession>
<comment type="caution">
    <text evidence="5">The sequence shown here is derived from an EMBL/GenBank/DDBJ whole genome shotgun (WGS) entry which is preliminary data.</text>
</comment>
<keyword evidence="1 2" id="KW-0807">Transducer</keyword>
<proteinExistence type="predicted"/>
<dbReference type="PROSITE" id="PS50111">
    <property type="entry name" value="CHEMOTAXIS_TRANSDUC_2"/>
    <property type="match status" value="2"/>
</dbReference>
<feature type="region of interest" description="Disordered" evidence="3">
    <location>
        <begin position="601"/>
        <end position="622"/>
    </location>
</feature>
<dbReference type="SMART" id="SM00283">
    <property type="entry name" value="MA"/>
    <property type="match status" value="2"/>
</dbReference>
<feature type="domain" description="Methyl-accepting transducer" evidence="4">
    <location>
        <begin position="47"/>
        <end position="304"/>
    </location>
</feature>
<dbReference type="InterPro" id="IPR004089">
    <property type="entry name" value="MCPsignal_dom"/>
</dbReference>
<evidence type="ECO:0000256" key="1">
    <source>
        <dbReference type="ARBA" id="ARBA00023224"/>
    </source>
</evidence>
<sequence>MALVKRTRLASQDEPTDPTAAGPAPTPATSIPAGRSRERSRARRQKAAERLAAATEELAAGVTQASSAAEELRRSMEQIASGAEEAAGAAQESLAAIAGIVGRLTEARERADASRQSTTAFQTLLAETGVQITSSVAAVQANSQRQSASVILIEELDRAAASIGEITGTVEHVSDQTNLLALNAAIEAARAGEHGRGFAVVADEVRALAETSEASAAEVKTLAEAIRAEVRGVGEIIRAAAQTAAADAEVGGRVTERLEQARSELGNLAEGAQAILAAAVEAETAIREAQRGAEQIASAAEEQAAAAGQAQQAVAQQVQSLDQSQTTAQALAGLADDLTGSGSVQEQAEEVSSAAEELSATVQELSGAATEILAAIDQVSRGTGIQSAAAQQSSAAMAQVERSAAVFSSNATASRERVAGIGTTLREVRSAIGSLADGVGRSLDETRACLARIAELEGSNRRIEKIVGSIALVAVQVNMLAVSGSIEAARAGEGGRGFAVVSNDIRALARDAAGNADRILDTVRDIQDGVAAVRRALEQVVAASETEAQRNQGLLATLTAVGNDVGRLEGGNTDVLSGAEAIVSAAREALKGSQQIAAAAEQADRASSEAATAARQQSRGAEDLAGSIEEIAALADELQAADA</sequence>
<dbReference type="SUPFAM" id="SSF58104">
    <property type="entry name" value="Methyl-accepting chemotaxis protein (MCP) signaling domain"/>
    <property type="match status" value="2"/>
</dbReference>